<dbReference type="AlphaFoldDB" id="A0A0F9R5T1"/>
<proteinExistence type="predicted"/>
<protein>
    <submittedName>
        <fullName evidence="1">Uncharacterized protein</fullName>
    </submittedName>
</protein>
<accession>A0A0F9R5T1</accession>
<dbReference type="EMBL" id="LAZR01001133">
    <property type="protein sequence ID" value="KKN50104.1"/>
    <property type="molecule type" value="Genomic_DNA"/>
</dbReference>
<organism evidence="1">
    <name type="scientific">marine sediment metagenome</name>
    <dbReference type="NCBI Taxonomy" id="412755"/>
    <lineage>
        <taxon>unclassified sequences</taxon>
        <taxon>metagenomes</taxon>
        <taxon>ecological metagenomes</taxon>
    </lineage>
</organism>
<comment type="caution">
    <text evidence="1">The sequence shown here is derived from an EMBL/GenBank/DDBJ whole genome shotgun (WGS) entry which is preliminary data.</text>
</comment>
<reference evidence="1" key="1">
    <citation type="journal article" date="2015" name="Nature">
        <title>Complex archaea that bridge the gap between prokaryotes and eukaryotes.</title>
        <authorList>
            <person name="Spang A."/>
            <person name="Saw J.H."/>
            <person name="Jorgensen S.L."/>
            <person name="Zaremba-Niedzwiedzka K."/>
            <person name="Martijn J."/>
            <person name="Lind A.E."/>
            <person name="van Eijk R."/>
            <person name="Schleper C."/>
            <person name="Guy L."/>
            <person name="Ettema T.J."/>
        </authorList>
    </citation>
    <scope>NUCLEOTIDE SEQUENCE</scope>
</reference>
<sequence length="55" mass="6730">MCSSLNCYEEHDKFDNLFCRGCRDLWRRYVEMKKFNCDTKESLIEKGLKEFQNNI</sequence>
<evidence type="ECO:0000313" key="1">
    <source>
        <dbReference type="EMBL" id="KKN50104.1"/>
    </source>
</evidence>
<gene>
    <name evidence="1" type="ORF">LCGC14_0636020</name>
</gene>
<name>A0A0F9R5T1_9ZZZZ</name>